<organism evidence="1">
    <name type="scientific">marine sediment metagenome</name>
    <dbReference type="NCBI Taxonomy" id="412755"/>
    <lineage>
        <taxon>unclassified sequences</taxon>
        <taxon>metagenomes</taxon>
        <taxon>ecological metagenomes</taxon>
    </lineage>
</organism>
<sequence>MTQVYEEVMEIEIAEIEEIEHPTAQESVESEVDELLGDLNTRYYEEILSMEDAHNKVYSSDINFSSSFNMFTPF</sequence>
<reference evidence="1" key="1">
    <citation type="journal article" date="2015" name="Nature">
        <title>Complex archaea that bridge the gap between prokaryotes and eukaryotes.</title>
        <authorList>
            <person name="Spang A."/>
            <person name="Saw J.H."/>
            <person name="Jorgensen S.L."/>
            <person name="Zaremba-Niedzwiedzka K."/>
            <person name="Martijn J."/>
            <person name="Lind A.E."/>
            <person name="van Eijk R."/>
            <person name="Schleper C."/>
            <person name="Guy L."/>
            <person name="Ettema T.J."/>
        </authorList>
    </citation>
    <scope>NUCLEOTIDE SEQUENCE</scope>
</reference>
<proteinExistence type="predicted"/>
<evidence type="ECO:0000313" key="1">
    <source>
        <dbReference type="EMBL" id="KKN18551.1"/>
    </source>
</evidence>
<comment type="caution">
    <text evidence="1">The sequence shown here is derived from an EMBL/GenBank/DDBJ whole genome shotgun (WGS) entry which is preliminary data.</text>
</comment>
<gene>
    <name evidence="1" type="ORF">LCGC14_0954580</name>
</gene>
<accession>A0A0F9QZI7</accession>
<dbReference type="AlphaFoldDB" id="A0A0F9QZI7"/>
<protein>
    <submittedName>
        <fullName evidence="1">Uncharacterized protein</fullName>
    </submittedName>
</protein>
<dbReference type="EMBL" id="LAZR01003416">
    <property type="protein sequence ID" value="KKN18551.1"/>
    <property type="molecule type" value="Genomic_DNA"/>
</dbReference>
<name>A0A0F9QZI7_9ZZZZ</name>